<name>A0A0V1DPF7_TRIPS</name>
<reference evidence="1 2" key="1">
    <citation type="submission" date="2015-01" db="EMBL/GenBank/DDBJ databases">
        <title>Evolution of Trichinella species and genotypes.</title>
        <authorList>
            <person name="Korhonen P.K."/>
            <person name="Edoardo P."/>
            <person name="Giuseppe L.R."/>
            <person name="Gasser R.B."/>
        </authorList>
    </citation>
    <scope>NUCLEOTIDE SEQUENCE [LARGE SCALE GENOMIC DNA]</scope>
    <source>
        <strain evidence="1">ISS470</strain>
    </source>
</reference>
<dbReference type="Proteomes" id="UP000054995">
    <property type="component" value="Unassembled WGS sequence"/>
</dbReference>
<evidence type="ECO:0000313" key="1">
    <source>
        <dbReference type="EMBL" id="KRY63455.1"/>
    </source>
</evidence>
<evidence type="ECO:0000313" key="2">
    <source>
        <dbReference type="Proteomes" id="UP000054995"/>
    </source>
</evidence>
<dbReference type="AlphaFoldDB" id="A0A0V1DPF7"/>
<gene>
    <name evidence="1" type="ORF">T4D_12767</name>
</gene>
<comment type="caution">
    <text evidence="1">The sequence shown here is derived from an EMBL/GenBank/DDBJ whole genome shotgun (WGS) entry which is preliminary data.</text>
</comment>
<sequence length="38" mass="4236">MSSFYYSLALRAVGVSHMMGNFPMYAEGMPMMAKVESI</sequence>
<protein>
    <submittedName>
        <fullName evidence="1">Uncharacterized protein</fullName>
    </submittedName>
</protein>
<accession>A0A0V1DPF7</accession>
<keyword evidence="2" id="KW-1185">Reference proteome</keyword>
<proteinExistence type="predicted"/>
<dbReference type="EMBL" id="JYDT01002309">
    <property type="protein sequence ID" value="KRY63455.1"/>
    <property type="molecule type" value="Genomic_DNA"/>
</dbReference>
<organism evidence="1 2">
    <name type="scientific">Trichinella pseudospiralis</name>
    <name type="common">Parasitic roundworm</name>
    <dbReference type="NCBI Taxonomy" id="6337"/>
    <lineage>
        <taxon>Eukaryota</taxon>
        <taxon>Metazoa</taxon>
        <taxon>Ecdysozoa</taxon>
        <taxon>Nematoda</taxon>
        <taxon>Enoplea</taxon>
        <taxon>Dorylaimia</taxon>
        <taxon>Trichinellida</taxon>
        <taxon>Trichinellidae</taxon>
        <taxon>Trichinella</taxon>
    </lineage>
</organism>